<dbReference type="GO" id="GO:0010124">
    <property type="term" value="P:phenylacetate catabolic process"/>
    <property type="evidence" value="ECO:0007669"/>
    <property type="project" value="InterPro"/>
</dbReference>
<protein>
    <submittedName>
        <fullName evidence="1">Ring-1,2-phenylacetyl-CoA epoxidase subunit PaaC</fullName>
    </submittedName>
</protein>
<dbReference type="PANTHER" id="PTHR30458:SF0">
    <property type="entry name" value="1,2-PHENYLACETYL-COA EPOXIDASE, SUBUNIT C"/>
    <property type="match status" value="1"/>
</dbReference>
<gene>
    <name evidence="1" type="ORF">BKA23_2202</name>
</gene>
<keyword evidence="2" id="KW-1185">Reference proteome</keyword>
<dbReference type="InterPro" id="IPR007814">
    <property type="entry name" value="PaaA_PaaC"/>
</dbReference>
<dbReference type="Gene3D" id="1.20.1260.10">
    <property type="match status" value="1"/>
</dbReference>
<dbReference type="AlphaFoldDB" id="A0A561ECN8"/>
<name>A0A561ECN8_9MICO</name>
<comment type="caution">
    <text evidence="1">The sequence shown here is derived from an EMBL/GenBank/DDBJ whole genome shotgun (WGS) entry which is preliminary data.</text>
</comment>
<dbReference type="InterPro" id="IPR011882">
    <property type="entry name" value="PaaC"/>
</dbReference>
<dbReference type="InterPro" id="IPR009078">
    <property type="entry name" value="Ferritin-like_SF"/>
</dbReference>
<dbReference type="Pfam" id="PF05138">
    <property type="entry name" value="PaaA_PaaC"/>
    <property type="match status" value="1"/>
</dbReference>
<organism evidence="1 2">
    <name type="scientific">Rudaeicoccus suwonensis</name>
    <dbReference type="NCBI Taxonomy" id="657409"/>
    <lineage>
        <taxon>Bacteria</taxon>
        <taxon>Bacillati</taxon>
        <taxon>Actinomycetota</taxon>
        <taxon>Actinomycetes</taxon>
        <taxon>Micrococcales</taxon>
        <taxon>Dermacoccaceae</taxon>
        <taxon>Rudaeicoccus</taxon>
    </lineage>
</organism>
<dbReference type="NCBIfam" id="TIGR02158">
    <property type="entry name" value="PA_CoA_Oxy3"/>
    <property type="match status" value="1"/>
</dbReference>
<dbReference type="GO" id="GO:0005829">
    <property type="term" value="C:cytosol"/>
    <property type="evidence" value="ECO:0007669"/>
    <property type="project" value="TreeGrafter"/>
</dbReference>
<evidence type="ECO:0000313" key="1">
    <source>
        <dbReference type="EMBL" id="TWE13372.1"/>
    </source>
</evidence>
<proteinExistence type="predicted"/>
<dbReference type="OrthoDB" id="9789947at2"/>
<dbReference type="RefSeq" id="WP_145227903.1">
    <property type="nucleotide sequence ID" value="NZ_VIVQ01000001.1"/>
</dbReference>
<dbReference type="PANTHER" id="PTHR30458">
    <property type="entry name" value="PHENYLACETIC ACID DEGRADATION PROTEIN PAA"/>
    <property type="match status" value="1"/>
</dbReference>
<dbReference type="PIRSF" id="PIRSF037834">
    <property type="entry name" value="PA_CoA_Oase3"/>
    <property type="match status" value="1"/>
</dbReference>
<dbReference type="InterPro" id="IPR052703">
    <property type="entry name" value="Aromatic_CoA_ox/epox"/>
</dbReference>
<sequence>MTDNDSAVAVASSTASVPATVVSAETAAYVLGLGDDALIYAQRLGEWISRAPQIEEDMALGNIGLDLLGQARALLTRAGQLDGTGRDEDRLAYFRDEREFRCVHLVQQPRGDFAHEMARLLWFSSYQTELYAALAGSADEIVAGVARKATKEVSYHRDHARQWMLRLGDGTTQSHERMQDALNWVSGYTSELFFDDRVSVAAADSGIGVLPSRLLSGATQFVQSVVAEATLVMPDPPLQNARGGRDGVHSQAMGYLLAEMQHIARSHPDATSW</sequence>
<reference evidence="1 2" key="1">
    <citation type="submission" date="2019-06" db="EMBL/GenBank/DDBJ databases">
        <title>Sequencing the genomes of 1000 actinobacteria strains.</title>
        <authorList>
            <person name="Klenk H.-P."/>
        </authorList>
    </citation>
    <scope>NUCLEOTIDE SEQUENCE [LARGE SCALE GENOMIC DNA]</scope>
    <source>
        <strain evidence="1 2">DSM 19560</strain>
    </source>
</reference>
<dbReference type="EMBL" id="VIVQ01000001">
    <property type="protein sequence ID" value="TWE13372.1"/>
    <property type="molecule type" value="Genomic_DNA"/>
</dbReference>
<evidence type="ECO:0000313" key="2">
    <source>
        <dbReference type="Proteomes" id="UP000318297"/>
    </source>
</evidence>
<dbReference type="SUPFAM" id="SSF47240">
    <property type="entry name" value="Ferritin-like"/>
    <property type="match status" value="1"/>
</dbReference>
<accession>A0A561ECN8</accession>
<dbReference type="InterPro" id="IPR012347">
    <property type="entry name" value="Ferritin-like"/>
</dbReference>
<dbReference type="Proteomes" id="UP000318297">
    <property type="component" value="Unassembled WGS sequence"/>
</dbReference>